<evidence type="ECO:0000256" key="3">
    <source>
        <dbReference type="ARBA" id="ARBA00022617"/>
    </source>
</evidence>
<dbReference type="PANTHER" id="PTHR24305">
    <property type="entry name" value="CYTOCHROME P450"/>
    <property type="match status" value="1"/>
</dbReference>
<keyword evidence="9" id="KW-1185">Reference proteome</keyword>
<dbReference type="SUPFAM" id="SSF48264">
    <property type="entry name" value="Cytochrome P450"/>
    <property type="match status" value="1"/>
</dbReference>
<dbReference type="InterPro" id="IPR036396">
    <property type="entry name" value="Cyt_P450_sf"/>
</dbReference>
<dbReference type="GO" id="GO:0016705">
    <property type="term" value="F:oxidoreductase activity, acting on paired donors, with incorporation or reduction of molecular oxygen"/>
    <property type="evidence" value="ECO:0007669"/>
    <property type="project" value="InterPro"/>
</dbReference>
<evidence type="ECO:0000313" key="9">
    <source>
        <dbReference type="Proteomes" id="UP000054481"/>
    </source>
</evidence>
<dbReference type="Pfam" id="PF00067">
    <property type="entry name" value="p450"/>
    <property type="match status" value="1"/>
</dbReference>
<evidence type="ECO:0000256" key="2">
    <source>
        <dbReference type="ARBA" id="ARBA00010617"/>
    </source>
</evidence>
<dbReference type="InterPro" id="IPR001128">
    <property type="entry name" value="Cyt_P450"/>
</dbReference>
<comment type="cofactor">
    <cofactor evidence="1 7">
        <name>heme</name>
        <dbReference type="ChEBI" id="CHEBI:30413"/>
    </cofactor>
</comment>
<dbReference type="GO" id="GO:0005506">
    <property type="term" value="F:iron ion binding"/>
    <property type="evidence" value="ECO:0007669"/>
    <property type="project" value="InterPro"/>
</dbReference>
<keyword evidence="3 7" id="KW-0349">Heme</keyword>
<keyword evidence="4 7" id="KW-0479">Metal-binding</keyword>
<dbReference type="EMBL" id="KQ030519">
    <property type="protein sequence ID" value="KJZ75237.1"/>
    <property type="molecule type" value="Genomic_DNA"/>
</dbReference>
<evidence type="ECO:0000256" key="1">
    <source>
        <dbReference type="ARBA" id="ARBA00001971"/>
    </source>
</evidence>
<name>A0A0F8A0C9_9HYPO</name>
<sequence>MSFYDFVGVTTLSNVLSELQLRLKPVVATIRRILISQSTLHVYGFQAWNSVEDYVQQLTAGSLRHVPRASGYPVLGILPQMCNQGLYDSTMTTMFELARDCGLSRSSVGIIPIVYLRDPAIIRQIYAKNADGITRFGSDGKGPFGISQRLIGYTATTADGEDWHRWRNGFLKAFNNPTTLRSAYPGILRIAQRHVKTIMSTKGERDLRQVMEAYALDTVWYLALGAEDVSDASEGILAAMERFGEVVGNPSHLWRHVFRNLIRGKSFREPDSIEESIREEIEAVVVGLVQRRLDNPESEDCKFGLLQNASNKTGAYPEAPISDDILAQARQVFSLGHEASTLILFWGIYELSSHPEVVRRLREELRDRGFVGAETDYNILRSMPYLDAVVNELLRLHPPISTTARRVTRPITVKTKDEKAVVIPQGTQLFSSVHLLHRDSQIWGQTAEQFIPERWIGVNANSIQNRCEYLPFLTGSRACPSSAFVLLQLKTMLAILLSRADVVVTNAQEVEKWFGGVIRPTVPAKFQAHEITV</sequence>
<dbReference type="PANTHER" id="PTHR24305:SF166">
    <property type="entry name" value="CYTOCHROME P450 12A4, MITOCHONDRIAL-RELATED"/>
    <property type="match status" value="1"/>
</dbReference>
<dbReference type="GO" id="GO:0004497">
    <property type="term" value="F:monooxygenase activity"/>
    <property type="evidence" value="ECO:0007669"/>
    <property type="project" value="UniProtKB-KW"/>
</dbReference>
<feature type="binding site" description="axial binding residue" evidence="7">
    <location>
        <position position="479"/>
    </location>
    <ligand>
        <name>heme</name>
        <dbReference type="ChEBI" id="CHEBI:30413"/>
    </ligand>
    <ligandPart>
        <name>Fe</name>
        <dbReference type="ChEBI" id="CHEBI:18248"/>
    </ligandPart>
</feature>
<protein>
    <recommendedName>
        <fullName evidence="10">Cytochrome P450</fullName>
    </recommendedName>
</protein>
<organism evidence="8 9">
    <name type="scientific">Hirsutella minnesotensis 3608</name>
    <dbReference type="NCBI Taxonomy" id="1043627"/>
    <lineage>
        <taxon>Eukaryota</taxon>
        <taxon>Fungi</taxon>
        <taxon>Dikarya</taxon>
        <taxon>Ascomycota</taxon>
        <taxon>Pezizomycotina</taxon>
        <taxon>Sordariomycetes</taxon>
        <taxon>Hypocreomycetidae</taxon>
        <taxon>Hypocreales</taxon>
        <taxon>Ophiocordycipitaceae</taxon>
        <taxon>Hirsutella</taxon>
    </lineage>
</organism>
<dbReference type="Gene3D" id="1.10.630.10">
    <property type="entry name" value="Cytochrome P450"/>
    <property type="match status" value="1"/>
</dbReference>
<keyword evidence="6" id="KW-0503">Monooxygenase</keyword>
<keyword evidence="5 7" id="KW-0408">Iron</keyword>
<dbReference type="PRINTS" id="PR00465">
    <property type="entry name" value="EP450IV"/>
</dbReference>
<proteinExistence type="inferred from homology"/>
<dbReference type="OrthoDB" id="10029320at2759"/>
<comment type="similarity">
    <text evidence="2">Belongs to the cytochrome P450 family.</text>
</comment>
<dbReference type="PRINTS" id="PR00385">
    <property type="entry name" value="P450"/>
</dbReference>
<dbReference type="InterPro" id="IPR050121">
    <property type="entry name" value="Cytochrome_P450_monoxygenase"/>
</dbReference>
<dbReference type="InterPro" id="IPR002403">
    <property type="entry name" value="Cyt_P450_E_grp-IV"/>
</dbReference>
<evidence type="ECO:0000256" key="7">
    <source>
        <dbReference type="PIRSR" id="PIRSR602403-1"/>
    </source>
</evidence>
<evidence type="ECO:0000256" key="4">
    <source>
        <dbReference type="ARBA" id="ARBA00022723"/>
    </source>
</evidence>
<reference evidence="8 9" key="1">
    <citation type="journal article" date="2014" name="Genome Biol. Evol.">
        <title>Comparative genomics and transcriptomics analyses reveal divergent lifestyle features of nematode endoparasitic fungus Hirsutella minnesotensis.</title>
        <authorList>
            <person name="Lai Y."/>
            <person name="Liu K."/>
            <person name="Zhang X."/>
            <person name="Zhang X."/>
            <person name="Li K."/>
            <person name="Wang N."/>
            <person name="Shu C."/>
            <person name="Wu Y."/>
            <person name="Wang C."/>
            <person name="Bushley K.E."/>
            <person name="Xiang M."/>
            <person name="Liu X."/>
        </authorList>
    </citation>
    <scope>NUCLEOTIDE SEQUENCE [LARGE SCALE GENOMIC DNA]</scope>
    <source>
        <strain evidence="8 9">3608</strain>
    </source>
</reference>
<keyword evidence="6" id="KW-0560">Oxidoreductase</keyword>
<evidence type="ECO:0000313" key="8">
    <source>
        <dbReference type="EMBL" id="KJZ75237.1"/>
    </source>
</evidence>
<evidence type="ECO:0000256" key="6">
    <source>
        <dbReference type="ARBA" id="ARBA00023033"/>
    </source>
</evidence>
<dbReference type="Proteomes" id="UP000054481">
    <property type="component" value="Unassembled WGS sequence"/>
</dbReference>
<gene>
    <name evidence="8" type="ORF">HIM_05431</name>
</gene>
<dbReference type="GO" id="GO:0020037">
    <property type="term" value="F:heme binding"/>
    <property type="evidence" value="ECO:0007669"/>
    <property type="project" value="InterPro"/>
</dbReference>
<dbReference type="AlphaFoldDB" id="A0A0F8A0C9"/>
<dbReference type="CDD" id="cd00302">
    <property type="entry name" value="cytochrome_P450"/>
    <property type="match status" value="1"/>
</dbReference>
<accession>A0A0F8A0C9</accession>
<evidence type="ECO:0000256" key="5">
    <source>
        <dbReference type="ARBA" id="ARBA00023004"/>
    </source>
</evidence>
<evidence type="ECO:0008006" key="10">
    <source>
        <dbReference type="Google" id="ProtNLM"/>
    </source>
</evidence>